<evidence type="ECO:0000256" key="2">
    <source>
        <dbReference type="ARBA" id="ARBA00022516"/>
    </source>
</evidence>
<keyword evidence="1 10" id="KW-1003">Cell membrane</keyword>
<keyword evidence="5 10" id="KW-1133">Transmembrane helix</keyword>
<comment type="catalytic activity">
    <reaction evidence="10">
        <text>an acyl phosphate + sn-glycerol 3-phosphate = a 1-acyl-sn-glycero-3-phosphate + phosphate</text>
        <dbReference type="Rhea" id="RHEA:34075"/>
        <dbReference type="ChEBI" id="CHEBI:43474"/>
        <dbReference type="ChEBI" id="CHEBI:57597"/>
        <dbReference type="ChEBI" id="CHEBI:57970"/>
        <dbReference type="ChEBI" id="CHEBI:59918"/>
        <dbReference type="EC" id="2.3.1.275"/>
    </reaction>
</comment>
<dbReference type="GO" id="GO:0043772">
    <property type="term" value="F:acyl-phosphate glycerol-3-phosphate acyltransferase activity"/>
    <property type="evidence" value="ECO:0007669"/>
    <property type="project" value="UniProtKB-UniRule"/>
</dbReference>
<dbReference type="NCBIfam" id="TIGR00023">
    <property type="entry name" value="glycerol-3-phosphate 1-O-acyltransferase PlsY"/>
    <property type="match status" value="1"/>
</dbReference>
<comment type="subcellular location">
    <subcellularLocation>
        <location evidence="10">Cell membrane</location>
        <topology evidence="10">Multi-pass membrane protein</topology>
    </subcellularLocation>
</comment>
<keyword evidence="12" id="KW-1185">Reference proteome</keyword>
<evidence type="ECO:0000256" key="3">
    <source>
        <dbReference type="ARBA" id="ARBA00022679"/>
    </source>
</evidence>
<keyword evidence="2 10" id="KW-0444">Lipid biosynthesis</keyword>
<feature type="transmembrane region" description="Helical" evidence="10">
    <location>
        <begin position="73"/>
        <end position="94"/>
    </location>
</feature>
<evidence type="ECO:0000256" key="9">
    <source>
        <dbReference type="ARBA" id="ARBA00023264"/>
    </source>
</evidence>
<keyword evidence="3 10" id="KW-0808">Transferase</keyword>
<dbReference type="PANTHER" id="PTHR30309">
    <property type="entry name" value="INNER MEMBRANE PROTEIN YGIH"/>
    <property type="match status" value="1"/>
</dbReference>
<dbReference type="AlphaFoldDB" id="A0A238XWG5"/>
<reference evidence="12" key="1">
    <citation type="submission" date="2017-06" db="EMBL/GenBank/DDBJ databases">
        <authorList>
            <person name="Varghese N."/>
            <person name="Submissions S."/>
        </authorList>
    </citation>
    <scope>NUCLEOTIDE SEQUENCE [LARGE SCALE GENOMIC DNA]</scope>
    <source>
        <strain evidence="12">Ca-68</strain>
    </source>
</reference>
<dbReference type="RefSeq" id="WP_089374391.1">
    <property type="nucleotide sequence ID" value="NZ_FZOA01000001.1"/>
</dbReference>
<comment type="subunit">
    <text evidence="10">Probably interacts with PlsX.</text>
</comment>
<evidence type="ECO:0000256" key="5">
    <source>
        <dbReference type="ARBA" id="ARBA00022989"/>
    </source>
</evidence>
<comment type="function">
    <text evidence="10">Catalyzes the transfer of an acyl group from acyl-phosphate (acyl-PO(4)) to glycerol-3-phosphate (G3P) to form lysophosphatidic acid (LPA). This enzyme utilizes acyl-phosphate as fatty acyl donor, but not acyl-CoA or acyl-ACP.</text>
</comment>
<comment type="caution">
    <text evidence="10">Lacks conserved residue(s) required for the propagation of feature annotation.</text>
</comment>
<feature type="transmembrane region" description="Helical" evidence="10">
    <location>
        <begin position="152"/>
        <end position="175"/>
    </location>
</feature>
<dbReference type="EC" id="2.3.1.275" evidence="10"/>
<organism evidence="11 12">
    <name type="scientific">Methylobacillus rhizosphaerae</name>
    <dbReference type="NCBI Taxonomy" id="551994"/>
    <lineage>
        <taxon>Bacteria</taxon>
        <taxon>Pseudomonadati</taxon>
        <taxon>Pseudomonadota</taxon>
        <taxon>Betaproteobacteria</taxon>
        <taxon>Nitrosomonadales</taxon>
        <taxon>Methylophilaceae</taxon>
        <taxon>Methylobacillus</taxon>
    </lineage>
</organism>
<dbReference type="Pfam" id="PF02660">
    <property type="entry name" value="G3P_acyltransf"/>
    <property type="match status" value="1"/>
</dbReference>
<evidence type="ECO:0000256" key="6">
    <source>
        <dbReference type="ARBA" id="ARBA00023098"/>
    </source>
</evidence>
<name>A0A238XWG5_9PROT</name>
<evidence type="ECO:0000256" key="10">
    <source>
        <dbReference type="HAMAP-Rule" id="MF_01043"/>
    </source>
</evidence>
<dbReference type="InterPro" id="IPR003811">
    <property type="entry name" value="G3P_acylTferase_PlsY"/>
</dbReference>
<keyword evidence="4 10" id="KW-0812">Transmembrane</keyword>
<sequence>MNTAVFIILAYLLGSVSFGILVSRAFGLPDPRTVGSGNPGATNVLRSGKKLAALLTLLGDAAKGWLPVWLAQVYGLEIGVVCWIALAVFLGHLYPVFYRFKGGKGVATALGVLLAFSPLLAGLTLLSWIVIFALTRFSSLAALTAAVLAPGFAWWLLLPIQYILVVFVLSLLLIWRHRGNIRKLLDGTESGFGKKS</sequence>
<comment type="similarity">
    <text evidence="10">Belongs to the PlsY family.</text>
</comment>
<dbReference type="GO" id="GO:0005886">
    <property type="term" value="C:plasma membrane"/>
    <property type="evidence" value="ECO:0007669"/>
    <property type="project" value="UniProtKB-SubCell"/>
</dbReference>
<keyword evidence="11" id="KW-0012">Acyltransferase</keyword>
<evidence type="ECO:0000256" key="1">
    <source>
        <dbReference type="ARBA" id="ARBA00022475"/>
    </source>
</evidence>
<proteinExistence type="inferred from homology"/>
<evidence type="ECO:0000313" key="11">
    <source>
        <dbReference type="EMBL" id="SNR62908.1"/>
    </source>
</evidence>
<evidence type="ECO:0000256" key="7">
    <source>
        <dbReference type="ARBA" id="ARBA00023136"/>
    </source>
</evidence>
<keyword evidence="9 10" id="KW-1208">Phospholipid metabolism</keyword>
<dbReference type="PANTHER" id="PTHR30309:SF0">
    <property type="entry name" value="GLYCEROL-3-PHOSPHATE ACYLTRANSFERASE-RELATED"/>
    <property type="match status" value="1"/>
</dbReference>
<evidence type="ECO:0000256" key="4">
    <source>
        <dbReference type="ARBA" id="ARBA00022692"/>
    </source>
</evidence>
<dbReference type="EMBL" id="FZOA01000001">
    <property type="protein sequence ID" value="SNR62908.1"/>
    <property type="molecule type" value="Genomic_DNA"/>
</dbReference>
<keyword evidence="7 10" id="KW-0472">Membrane</keyword>
<dbReference type="GO" id="GO:0008654">
    <property type="term" value="P:phospholipid biosynthetic process"/>
    <property type="evidence" value="ECO:0007669"/>
    <property type="project" value="UniProtKB-UniRule"/>
</dbReference>
<comment type="pathway">
    <text evidence="10">Lipid metabolism; phospholipid metabolism.</text>
</comment>
<feature type="transmembrane region" description="Helical" evidence="10">
    <location>
        <begin position="106"/>
        <end position="132"/>
    </location>
</feature>
<gene>
    <name evidence="10" type="primary">plsY</name>
    <name evidence="11" type="ORF">SAMN05192560_0236</name>
</gene>
<dbReference type="HAMAP" id="MF_01043">
    <property type="entry name" value="PlsY"/>
    <property type="match status" value="1"/>
</dbReference>
<protein>
    <recommendedName>
        <fullName evidence="10">Glycerol-3-phosphate acyltransferase</fullName>
    </recommendedName>
    <alternativeName>
        <fullName evidence="10">Acyl-PO4 G3P acyltransferase</fullName>
    </alternativeName>
    <alternativeName>
        <fullName evidence="10">Acyl-phosphate--glycerol-3-phosphate acyltransferase</fullName>
    </alternativeName>
    <alternativeName>
        <fullName evidence="10">G3P acyltransferase</fullName>
        <shortName evidence="10">GPAT</shortName>
        <ecNumber evidence="10">2.3.1.275</ecNumber>
    </alternativeName>
    <alternativeName>
        <fullName evidence="10">Lysophosphatidic acid synthase</fullName>
        <shortName evidence="10">LPA synthase</shortName>
    </alternativeName>
</protein>
<dbReference type="Proteomes" id="UP000198305">
    <property type="component" value="Unassembled WGS sequence"/>
</dbReference>
<dbReference type="OrthoDB" id="9777124at2"/>
<dbReference type="SMART" id="SM01207">
    <property type="entry name" value="G3P_acyltransf"/>
    <property type="match status" value="1"/>
</dbReference>
<keyword evidence="6 10" id="KW-0443">Lipid metabolism</keyword>
<accession>A0A238XWG5</accession>
<evidence type="ECO:0000313" key="12">
    <source>
        <dbReference type="Proteomes" id="UP000198305"/>
    </source>
</evidence>
<dbReference type="UniPathway" id="UPA00085"/>
<evidence type="ECO:0000256" key="8">
    <source>
        <dbReference type="ARBA" id="ARBA00023209"/>
    </source>
</evidence>
<keyword evidence="8 10" id="KW-0594">Phospholipid biosynthesis</keyword>